<keyword evidence="3" id="KW-1185">Reference proteome</keyword>
<dbReference type="EMBL" id="DF841539">
    <property type="protein sequence ID" value="GAT45598.1"/>
    <property type="molecule type" value="Genomic_DNA"/>
</dbReference>
<proteinExistence type="predicted"/>
<evidence type="ECO:0000313" key="3">
    <source>
        <dbReference type="Proteomes" id="UP000815677"/>
    </source>
</evidence>
<feature type="region of interest" description="Disordered" evidence="1">
    <location>
        <begin position="14"/>
        <end position="40"/>
    </location>
</feature>
<feature type="non-terminal residue" evidence="2">
    <location>
        <position position="232"/>
    </location>
</feature>
<sequence>MRYLSSASSFFTPPLHLQRARPERGRGAVQRPPSAQPRETLWSDNTWFHRHEVSDAQTGLFRKPQHPAIARICPYGPVVKATVADTHVFPVVPSALSPAPETSSKNATSQVFLCDEPYGQPVYDERRLNGYGQPVSHRLDSELLVKWSGAHYGARRCVVAGQRDEHAVTWPRTSRAPDWPSQRSLAPPVAAFFARPLSGQRDEEYCRACVLPGHDAYDGSVPPDKRTIRDQH</sequence>
<accession>A0ABQ0L379</accession>
<protein>
    <submittedName>
        <fullName evidence="2">Uncharacterized protein</fullName>
    </submittedName>
</protein>
<name>A0ABQ0L379_MYCCL</name>
<dbReference type="Proteomes" id="UP000815677">
    <property type="component" value="Unassembled WGS sequence"/>
</dbReference>
<evidence type="ECO:0000256" key="1">
    <source>
        <dbReference type="SAM" id="MobiDB-lite"/>
    </source>
</evidence>
<evidence type="ECO:0000313" key="2">
    <source>
        <dbReference type="EMBL" id="GAT45598.1"/>
    </source>
</evidence>
<gene>
    <name evidence="2" type="ORF">MCHLO_03165</name>
</gene>
<organism evidence="2 3">
    <name type="scientific">Mycena chlorophos</name>
    <name type="common">Agaric fungus</name>
    <name type="synonym">Agaricus chlorophos</name>
    <dbReference type="NCBI Taxonomy" id="658473"/>
    <lineage>
        <taxon>Eukaryota</taxon>
        <taxon>Fungi</taxon>
        <taxon>Dikarya</taxon>
        <taxon>Basidiomycota</taxon>
        <taxon>Agaricomycotina</taxon>
        <taxon>Agaricomycetes</taxon>
        <taxon>Agaricomycetidae</taxon>
        <taxon>Agaricales</taxon>
        <taxon>Marasmiineae</taxon>
        <taxon>Mycenaceae</taxon>
        <taxon>Mycena</taxon>
    </lineage>
</organism>
<reference evidence="2" key="1">
    <citation type="submission" date="2014-09" db="EMBL/GenBank/DDBJ databases">
        <title>Genome sequence of the luminous mushroom Mycena chlorophos for searching fungal bioluminescence genes.</title>
        <authorList>
            <person name="Tanaka Y."/>
            <person name="Kasuga D."/>
            <person name="Oba Y."/>
            <person name="Hase S."/>
            <person name="Sato K."/>
            <person name="Oba Y."/>
            <person name="Sakakibara Y."/>
        </authorList>
    </citation>
    <scope>NUCLEOTIDE SEQUENCE</scope>
</reference>